<evidence type="ECO:0000256" key="11">
    <source>
        <dbReference type="RuleBase" id="RU000461"/>
    </source>
</evidence>
<evidence type="ECO:0000256" key="3">
    <source>
        <dbReference type="ARBA" id="ARBA00010617"/>
    </source>
</evidence>
<dbReference type="PRINTS" id="PR00463">
    <property type="entry name" value="EP450I"/>
</dbReference>
<keyword evidence="9 12" id="KW-0472">Membrane</keyword>
<evidence type="ECO:0000256" key="6">
    <source>
        <dbReference type="ARBA" id="ARBA00023002"/>
    </source>
</evidence>
<dbReference type="Pfam" id="PF00067">
    <property type="entry name" value="p450"/>
    <property type="match status" value="1"/>
</dbReference>
<evidence type="ECO:0000256" key="8">
    <source>
        <dbReference type="ARBA" id="ARBA00023033"/>
    </source>
</evidence>
<dbReference type="PANTHER" id="PTHR47943:SF2">
    <property type="entry name" value="CYTOCHROME P450"/>
    <property type="match status" value="1"/>
</dbReference>
<evidence type="ECO:0000256" key="1">
    <source>
        <dbReference type="ARBA" id="ARBA00001971"/>
    </source>
</evidence>
<keyword evidence="12" id="KW-0812">Transmembrane</keyword>
<feature type="binding site" description="axial binding residue" evidence="10">
    <location>
        <position position="439"/>
    </location>
    <ligand>
        <name>heme</name>
        <dbReference type="ChEBI" id="CHEBI:30413"/>
    </ligand>
    <ligandPart>
        <name>Fe</name>
        <dbReference type="ChEBI" id="CHEBI:18248"/>
    </ligandPart>
</feature>
<dbReference type="GO" id="GO:0016020">
    <property type="term" value="C:membrane"/>
    <property type="evidence" value="ECO:0007669"/>
    <property type="project" value="UniProtKB-SubCell"/>
</dbReference>
<dbReference type="GO" id="GO:0005506">
    <property type="term" value="F:iron ion binding"/>
    <property type="evidence" value="ECO:0007669"/>
    <property type="project" value="InterPro"/>
</dbReference>
<dbReference type="PANTHER" id="PTHR47943">
    <property type="entry name" value="CYTOCHROME P450 93A3-LIKE"/>
    <property type="match status" value="1"/>
</dbReference>
<evidence type="ECO:0000256" key="4">
    <source>
        <dbReference type="ARBA" id="ARBA00022617"/>
    </source>
</evidence>
<dbReference type="InterPro" id="IPR002401">
    <property type="entry name" value="Cyt_P450_E_grp-I"/>
</dbReference>
<dbReference type="FunFam" id="1.10.630.10:FF:000011">
    <property type="entry name" value="Cytochrome P450 83B1"/>
    <property type="match status" value="1"/>
</dbReference>
<proteinExistence type="inferred from homology"/>
<dbReference type="AlphaFoldDB" id="A0AAV1DNN3"/>
<comment type="cofactor">
    <cofactor evidence="1 10">
        <name>heme</name>
        <dbReference type="ChEBI" id="CHEBI:30413"/>
    </cofactor>
</comment>
<evidence type="ECO:0000256" key="5">
    <source>
        <dbReference type="ARBA" id="ARBA00022723"/>
    </source>
</evidence>
<evidence type="ECO:0000256" key="9">
    <source>
        <dbReference type="ARBA" id="ARBA00023136"/>
    </source>
</evidence>
<dbReference type="InterPro" id="IPR036396">
    <property type="entry name" value="Cyt_P450_sf"/>
</dbReference>
<name>A0AAV1DNN3_OLDCO</name>
<dbReference type="Proteomes" id="UP001161247">
    <property type="component" value="Chromosome 6"/>
</dbReference>
<comment type="subcellular location">
    <subcellularLocation>
        <location evidence="2">Membrane</location>
    </subcellularLocation>
</comment>
<keyword evidence="5 10" id="KW-0479">Metal-binding</keyword>
<gene>
    <name evidence="13" type="ORF">OLC1_LOCUS17224</name>
</gene>
<evidence type="ECO:0000313" key="14">
    <source>
        <dbReference type="Proteomes" id="UP001161247"/>
    </source>
</evidence>
<dbReference type="GO" id="GO:0020037">
    <property type="term" value="F:heme binding"/>
    <property type="evidence" value="ECO:0007669"/>
    <property type="project" value="InterPro"/>
</dbReference>
<dbReference type="InterPro" id="IPR017972">
    <property type="entry name" value="Cyt_P450_CS"/>
</dbReference>
<dbReference type="GO" id="GO:0016705">
    <property type="term" value="F:oxidoreductase activity, acting on paired donors, with incorporation or reduction of molecular oxygen"/>
    <property type="evidence" value="ECO:0007669"/>
    <property type="project" value="InterPro"/>
</dbReference>
<evidence type="ECO:0000256" key="12">
    <source>
        <dbReference type="SAM" id="Phobius"/>
    </source>
</evidence>
<feature type="transmembrane region" description="Helical" evidence="12">
    <location>
        <begin position="6"/>
        <end position="24"/>
    </location>
</feature>
<dbReference type="Gene3D" id="1.10.630.10">
    <property type="entry name" value="Cytochrome P450"/>
    <property type="match status" value="1"/>
</dbReference>
<evidence type="ECO:0000313" key="13">
    <source>
        <dbReference type="EMBL" id="CAI9109294.1"/>
    </source>
</evidence>
<dbReference type="PROSITE" id="PS00086">
    <property type="entry name" value="CYTOCHROME_P450"/>
    <property type="match status" value="1"/>
</dbReference>
<keyword evidence="6 11" id="KW-0560">Oxidoreductase</keyword>
<dbReference type="CDD" id="cd11072">
    <property type="entry name" value="CYP71-like"/>
    <property type="match status" value="1"/>
</dbReference>
<organism evidence="13 14">
    <name type="scientific">Oldenlandia corymbosa var. corymbosa</name>
    <dbReference type="NCBI Taxonomy" id="529605"/>
    <lineage>
        <taxon>Eukaryota</taxon>
        <taxon>Viridiplantae</taxon>
        <taxon>Streptophyta</taxon>
        <taxon>Embryophyta</taxon>
        <taxon>Tracheophyta</taxon>
        <taxon>Spermatophyta</taxon>
        <taxon>Magnoliopsida</taxon>
        <taxon>eudicotyledons</taxon>
        <taxon>Gunneridae</taxon>
        <taxon>Pentapetalae</taxon>
        <taxon>asterids</taxon>
        <taxon>lamiids</taxon>
        <taxon>Gentianales</taxon>
        <taxon>Rubiaceae</taxon>
        <taxon>Rubioideae</taxon>
        <taxon>Spermacoceae</taxon>
        <taxon>Hedyotis-Oldenlandia complex</taxon>
        <taxon>Oldenlandia</taxon>
    </lineage>
</organism>
<keyword evidence="4 10" id="KW-0349">Heme</keyword>
<protein>
    <submittedName>
        <fullName evidence="13">OLC1v1009096C1</fullName>
    </submittedName>
</protein>
<keyword evidence="8 11" id="KW-0503">Monooxygenase</keyword>
<dbReference type="EMBL" id="OX459123">
    <property type="protein sequence ID" value="CAI9109294.1"/>
    <property type="molecule type" value="Genomic_DNA"/>
</dbReference>
<reference evidence="13" key="1">
    <citation type="submission" date="2023-03" db="EMBL/GenBank/DDBJ databases">
        <authorList>
            <person name="Julca I."/>
        </authorList>
    </citation>
    <scope>NUCLEOTIDE SEQUENCE</scope>
</reference>
<evidence type="ECO:0000256" key="10">
    <source>
        <dbReference type="PIRSR" id="PIRSR602401-1"/>
    </source>
</evidence>
<keyword evidence="14" id="KW-1185">Reference proteome</keyword>
<keyword evidence="12" id="KW-1133">Transmembrane helix</keyword>
<dbReference type="SUPFAM" id="SSF48264">
    <property type="entry name" value="Cytochrome P450"/>
    <property type="match status" value="1"/>
</dbReference>
<dbReference type="GO" id="GO:0004497">
    <property type="term" value="F:monooxygenase activity"/>
    <property type="evidence" value="ECO:0007669"/>
    <property type="project" value="UniProtKB-KW"/>
</dbReference>
<dbReference type="InterPro" id="IPR001128">
    <property type="entry name" value="Cyt_P450"/>
</dbReference>
<evidence type="ECO:0000256" key="7">
    <source>
        <dbReference type="ARBA" id="ARBA00023004"/>
    </source>
</evidence>
<evidence type="ECO:0000256" key="2">
    <source>
        <dbReference type="ARBA" id="ARBA00004370"/>
    </source>
</evidence>
<comment type="similarity">
    <text evidence="3 11">Belongs to the cytochrome P450 family.</text>
</comment>
<dbReference type="PRINTS" id="PR00385">
    <property type="entry name" value="P450"/>
</dbReference>
<keyword evidence="7 10" id="KW-0408">Iron</keyword>
<accession>A0AAV1DNN3</accession>
<sequence length="499" mass="57429">MIINWQYWTAFLLATICCFFLHELSQTRRRKGLPPGPRGLPILGNLHELGKNPHQDLCKLAQKHGPIMHMRFGNVPTIVVSSAEAAEKFLKTYDHVFAGRPYHEGSWYISYEGRSLVFSPYGPYWRKMRQLCNLHLLTRNRISSFEPMRRKEVGLFIESLKRAASDGVDVDLTTAMWSLGANMSCLMIFGKKYLDKDFEDKRFSDAVREALHLSAQPNIGDYFPLLRSLDLQGFTRRFKRIAKIYDDLLEKIIDDHLKSPGREEANDFVDILMDLMESGKFEFEFDRRHVKALLLEMLITSMDSTMATIDWAITELLRHPDIMKKLQREIEGKVGMGRIVEESDLEGLMYLDMVVKESMRLHPVGTLGLPHESIEDCTVDGFHIQKNTRLIINIWAIGRDPSVWPDPESFIPERFVGSNVDLRGQDFQLIPFGSGRRSCPGLALALTDVRFVLAQLVHCFDWKLSDNIQHSDLDMSEAFGIVTTRAQHLRVVPIYRLQK</sequence>